<dbReference type="Pfam" id="PF00574">
    <property type="entry name" value="CLP_protease"/>
    <property type="match status" value="1"/>
</dbReference>
<dbReference type="InterPro" id="IPR002825">
    <property type="entry name" value="Pept_S49_ser-pept_pro"/>
</dbReference>
<organism evidence="2 3">
    <name type="scientific">candidate division WWE3 bacterium</name>
    <dbReference type="NCBI Taxonomy" id="2053526"/>
    <lineage>
        <taxon>Bacteria</taxon>
        <taxon>Katanobacteria</taxon>
    </lineage>
</organism>
<name>A0A3A4ZCM8_UNCKA</name>
<reference evidence="2 3" key="1">
    <citation type="journal article" date="2017" name="ISME J.">
        <title>Energy and carbon metabolisms in a deep terrestrial subsurface fluid microbial community.</title>
        <authorList>
            <person name="Momper L."/>
            <person name="Jungbluth S.P."/>
            <person name="Lee M.D."/>
            <person name="Amend J.P."/>
        </authorList>
    </citation>
    <scope>NUCLEOTIDE SEQUENCE [LARGE SCALE GENOMIC DNA]</scope>
    <source>
        <strain evidence="2">SURF_46</strain>
    </source>
</reference>
<dbReference type="InterPro" id="IPR023562">
    <property type="entry name" value="ClpP/TepA"/>
</dbReference>
<comment type="caution">
    <text evidence="2">The sequence shown here is derived from an EMBL/GenBank/DDBJ whole genome shotgun (WGS) entry which is preliminary data.</text>
</comment>
<protein>
    <recommendedName>
        <fullName evidence="4">Serine dehydrogenase proteinase</fullName>
    </recommendedName>
</protein>
<gene>
    <name evidence="2" type="ORF">C4561_04475</name>
</gene>
<dbReference type="PANTHER" id="PTHR35984:SF1">
    <property type="entry name" value="PERIPLASMIC SERINE PROTEASE"/>
    <property type="match status" value="1"/>
</dbReference>
<dbReference type="AlphaFoldDB" id="A0A3A4ZCM8"/>
<accession>A0A3A4ZCM8</accession>
<dbReference type="Proteomes" id="UP000265540">
    <property type="component" value="Unassembled WGS sequence"/>
</dbReference>
<evidence type="ECO:0008006" key="4">
    <source>
        <dbReference type="Google" id="ProtNLM"/>
    </source>
</evidence>
<dbReference type="GO" id="GO:0016020">
    <property type="term" value="C:membrane"/>
    <property type="evidence" value="ECO:0007669"/>
    <property type="project" value="InterPro"/>
</dbReference>
<dbReference type="Gene3D" id="3.90.226.10">
    <property type="entry name" value="2-enoyl-CoA Hydratase, Chain A, domain 1"/>
    <property type="match status" value="1"/>
</dbReference>
<feature type="region of interest" description="Disordered" evidence="1">
    <location>
        <begin position="1"/>
        <end position="40"/>
    </location>
</feature>
<dbReference type="InterPro" id="IPR029045">
    <property type="entry name" value="ClpP/crotonase-like_dom_sf"/>
</dbReference>
<evidence type="ECO:0000256" key="1">
    <source>
        <dbReference type="SAM" id="MobiDB-lite"/>
    </source>
</evidence>
<dbReference type="SUPFAM" id="SSF52096">
    <property type="entry name" value="ClpP/crotonase"/>
    <property type="match status" value="1"/>
</dbReference>
<proteinExistence type="predicted"/>
<sequence>MAQDVDPNADKILPEIPPLSPQPKPIDNGDRNTTIAPPGVAVPTQEKIPIKVKMPPVVWNDTQEVLKSINTKLGGAVVTYFTRGSIVSDDVKYFYSHLKTIGHQEKLFFIITSRGGDGMSAYRIASLLKKFCDELIIVVPEVAASAATMLSLAGDKIIMSSFSYLTAVDTSIVHPLNPLDVDKKPVRIELEEIKRSVSALSSTFKADESQSKVYETIFSYLHPAAFGALERASNLSEMLCKDILSLRKNPPSEEEASVLINKLNKEYPSHGYPIVPDKAQSLGLPVELADEETNNLLWSLINFYRYITEPVRTDFNDSSFHSEQYMNVIESVGRRLGVKNVLERRLDPIIKNWTTLRNDFVWEALFEKEENGEKKLIKSNLNF</sequence>
<evidence type="ECO:0000313" key="2">
    <source>
        <dbReference type="EMBL" id="RJR27003.1"/>
    </source>
</evidence>
<evidence type="ECO:0000313" key="3">
    <source>
        <dbReference type="Proteomes" id="UP000265540"/>
    </source>
</evidence>
<dbReference type="PANTHER" id="PTHR35984">
    <property type="entry name" value="PERIPLASMIC SERINE PROTEASE"/>
    <property type="match status" value="1"/>
</dbReference>
<feature type="compositionally biased region" description="Pro residues" evidence="1">
    <location>
        <begin position="15"/>
        <end position="24"/>
    </location>
</feature>
<dbReference type="EMBL" id="QZJF01000017">
    <property type="protein sequence ID" value="RJR27003.1"/>
    <property type="molecule type" value="Genomic_DNA"/>
</dbReference>